<keyword evidence="4" id="KW-0288">FMN</keyword>
<evidence type="ECO:0000256" key="3">
    <source>
        <dbReference type="ARBA" id="ARBA00022630"/>
    </source>
</evidence>
<dbReference type="Proteomes" id="UP000502998">
    <property type="component" value="Chromosome"/>
</dbReference>
<dbReference type="GO" id="GO:0018580">
    <property type="term" value="F:nitronate monooxygenase activity"/>
    <property type="evidence" value="ECO:0007669"/>
    <property type="project" value="InterPro"/>
</dbReference>
<dbReference type="InterPro" id="IPR004136">
    <property type="entry name" value="NMO"/>
</dbReference>
<keyword evidence="7" id="KW-1185">Reference proteome</keyword>
<evidence type="ECO:0000256" key="5">
    <source>
        <dbReference type="ARBA" id="ARBA00023002"/>
    </source>
</evidence>
<keyword evidence="5" id="KW-0560">Oxidoreductase</keyword>
<dbReference type="AlphaFoldDB" id="A0A679I7K5"/>
<reference evidence="6 7" key="1">
    <citation type="submission" date="2020-02" db="EMBL/GenBank/DDBJ databases">
        <title>Characterization of vanA genotype vancomycin-resistant Enterococcus saigonensis VE80.</title>
        <authorList>
            <person name="Harada T."/>
            <person name="Motooka D."/>
            <person name="Nakamura S."/>
            <person name="Yamamoto Y."/>
            <person name="Kawahara R."/>
            <person name="Kawatsu K."/>
        </authorList>
    </citation>
    <scope>NUCLEOTIDE SEQUENCE [LARGE SCALE GENOMIC DNA]</scope>
    <source>
        <strain evidence="6 7">VE80</strain>
    </source>
</reference>
<dbReference type="RefSeq" id="WP_173102839.1">
    <property type="nucleotide sequence ID" value="NZ_AP022822.1"/>
</dbReference>
<name>A0A679I7K5_9ENTE</name>
<dbReference type="Pfam" id="PF03060">
    <property type="entry name" value="NMO"/>
    <property type="match status" value="1"/>
</dbReference>
<dbReference type="GO" id="GO:0051213">
    <property type="term" value="F:dioxygenase activity"/>
    <property type="evidence" value="ECO:0007669"/>
    <property type="project" value="UniProtKB-KW"/>
</dbReference>
<gene>
    <name evidence="6" type="ORF">EsVE80_11010</name>
</gene>
<dbReference type="KEGG" id="esg:EsVE80_11010"/>
<dbReference type="SUPFAM" id="SSF51412">
    <property type="entry name" value="Inosine monophosphate dehydrogenase (IMPDH)"/>
    <property type="match status" value="1"/>
</dbReference>
<comment type="function">
    <text evidence="1">Nitronate monooxygenase that uses molecular oxygen to catalyze the oxidative denitrification of alkyl nitronates. Acts on propionate 3-nitronate (P3N), the presumed physiological substrate. Probably functions in the detoxification of P3N, a metabolic poison produced by plants and fungi as a defense mechanism.</text>
</comment>
<proteinExistence type="predicted"/>
<organism evidence="6 7">
    <name type="scientific">Enterococcus saigonensis</name>
    <dbReference type="NCBI Taxonomy" id="1805431"/>
    <lineage>
        <taxon>Bacteria</taxon>
        <taxon>Bacillati</taxon>
        <taxon>Bacillota</taxon>
        <taxon>Bacilli</taxon>
        <taxon>Lactobacillales</taxon>
        <taxon>Enterococcaceae</taxon>
        <taxon>Enterococcus</taxon>
    </lineage>
</organism>
<evidence type="ECO:0000256" key="2">
    <source>
        <dbReference type="ARBA" id="ARBA00013457"/>
    </source>
</evidence>
<evidence type="ECO:0000256" key="1">
    <source>
        <dbReference type="ARBA" id="ARBA00003535"/>
    </source>
</evidence>
<dbReference type="CDD" id="cd04730">
    <property type="entry name" value="NPD_like"/>
    <property type="match status" value="1"/>
</dbReference>
<keyword evidence="6" id="KW-0223">Dioxygenase</keyword>
<dbReference type="InterPro" id="IPR013785">
    <property type="entry name" value="Aldolase_TIM"/>
</dbReference>
<protein>
    <recommendedName>
        <fullName evidence="2">Probable nitronate monooxygenase</fullName>
    </recommendedName>
</protein>
<keyword evidence="3" id="KW-0285">Flavoprotein</keyword>
<evidence type="ECO:0000256" key="4">
    <source>
        <dbReference type="ARBA" id="ARBA00022643"/>
    </source>
</evidence>
<dbReference type="Gene3D" id="3.20.20.70">
    <property type="entry name" value="Aldolase class I"/>
    <property type="match status" value="1"/>
</dbReference>
<accession>A0A679I7K5</accession>
<evidence type="ECO:0000313" key="6">
    <source>
        <dbReference type="EMBL" id="BCA85578.1"/>
    </source>
</evidence>
<dbReference type="EMBL" id="AP022822">
    <property type="protein sequence ID" value="BCA85578.1"/>
    <property type="molecule type" value="Genomic_DNA"/>
</dbReference>
<dbReference type="PANTHER" id="PTHR32332:SF18">
    <property type="entry name" value="2-NITROPROPANE DIOXYGENASE"/>
    <property type="match status" value="1"/>
</dbReference>
<sequence length="352" mass="38685">MKLTPVAIGDLSLEIPIIQGGMGIGVSLSRLAGSVAKNGGMGIISCAQIGFNHPLFERSPYKANMKAIEEQYKVAKSIAKDGIVGFNIMCATFKYEKYVKRCVEVGADVIISGAGLPIHLPELVAGSKTKIAPIVSSEKAAKVLLRTWAKRYNRTADFLVIEGPEAGGHLGFKYDGIETAIEKMDNEVKKIVAVTKEYSEKFKCEIPVFFAGGVYDRSDIDHYLSLGCAGVQMATRFVVTEECDAPKAYKERYLNARKEDIKIIKSPVGMPGRAIENEFTETIKTKQIPIEKCRSCLSFDHCDRKTIPYCITEMLLNSVTKNPDCGLVFAGSNVFKINEMTTVPNLMKELSE</sequence>
<evidence type="ECO:0000313" key="7">
    <source>
        <dbReference type="Proteomes" id="UP000502998"/>
    </source>
</evidence>
<dbReference type="PANTHER" id="PTHR32332">
    <property type="entry name" value="2-NITROPROPANE DIOXYGENASE"/>
    <property type="match status" value="1"/>
</dbReference>